<dbReference type="AlphaFoldDB" id="A0AAQ3NNF3"/>
<proteinExistence type="predicted"/>
<evidence type="ECO:0000256" key="1">
    <source>
        <dbReference type="SAM" id="Phobius"/>
    </source>
</evidence>
<name>A0AAQ3NNF3_VIGMU</name>
<keyword evidence="1" id="KW-0812">Transmembrane</keyword>
<feature type="transmembrane region" description="Helical" evidence="1">
    <location>
        <begin position="79"/>
        <end position="100"/>
    </location>
</feature>
<evidence type="ECO:0000313" key="3">
    <source>
        <dbReference type="Proteomes" id="UP001374535"/>
    </source>
</evidence>
<keyword evidence="3" id="KW-1185">Reference proteome</keyword>
<evidence type="ECO:0000313" key="2">
    <source>
        <dbReference type="EMBL" id="WVZ11573.1"/>
    </source>
</evidence>
<sequence length="110" mass="12302">MCSMISAQGVAVATAMAVSGTVILLALRLQKSFPPPQFDLHQIPPSSSPVLRSCISNGRSLLPLFLHANTFTNTRPKPVFLFLHWYVLLTQLLWACGFLVQLGRRARRRR</sequence>
<feature type="transmembrane region" description="Helical" evidence="1">
    <location>
        <begin position="7"/>
        <end position="27"/>
    </location>
</feature>
<dbReference type="PANTHER" id="PTHR33564">
    <property type="entry name" value="TRANSMEMBRANE PROTEIN"/>
    <property type="match status" value="1"/>
</dbReference>
<dbReference type="Proteomes" id="UP001374535">
    <property type="component" value="Chromosome 5"/>
</dbReference>
<keyword evidence="1" id="KW-1133">Transmembrane helix</keyword>
<dbReference type="PANTHER" id="PTHR33564:SF11">
    <property type="entry name" value="OS06G0604600 PROTEIN"/>
    <property type="match status" value="1"/>
</dbReference>
<accession>A0AAQ3NNF3</accession>
<reference evidence="2 3" key="1">
    <citation type="journal article" date="2023" name="Life. Sci Alliance">
        <title>Evolutionary insights into 3D genome organization and epigenetic landscape of Vigna mungo.</title>
        <authorList>
            <person name="Junaid A."/>
            <person name="Singh B."/>
            <person name="Bhatia S."/>
        </authorList>
    </citation>
    <scope>NUCLEOTIDE SEQUENCE [LARGE SCALE GENOMIC DNA]</scope>
    <source>
        <strain evidence="2">Urdbean</strain>
    </source>
</reference>
<organism evidence="2 3">
    <name type="scientific">Vigna mungo</name>
    <name type="common">Black gram</name>
    <name type="synonym">Phaseolus mungo</name>
    <dbReference type="NCBI Taxonomy" id="3915"/>
    <lineage>
        <taxon>Eukaryota</taxon>
        <taxon>Viridiplantae</taxon>
        <taxon>Streptophyta</taxon>
        <taxon>Embryophyta</taxon>
        <taxon>Tracheophyta</taxon>
        <taxon>Spermatophyta</taxon>
        <taxon>Magnoliopsida</taxon>
        <taxon>eudicotyledons</taxon>
        <taxon>Gunneridae</taxon>
        <taxon>Pentapetalae</taxon>
        <taxon>rosids</taxon>
        <taxon>fabids</taxon>
        <taxon>Fabales</taxon>
        <taxon>Fabaceae</taxon>
        <taxon>Papilionoideae</taxon>
        <taxon>50 kb inversion clade</taxon>
        <taxon>NPAAA clade</taxon>
        <taxon>indigoferoid/millettioid clade</taxon>
        <taxon>Phaseoleae</taxon>
        <taxon>Vigna</taxon>
    </lineage>
</organism>
<protein>
    <submittedName>
        <fullName evidence="2">Uncharacterized protein</fullName>
    </submittedName>
</protein>
<gene>
    <name evidence="2" type="ORF">V8G54_016103</name>
</gene>
<dbReference type="EMBL" id="CP144696">
    <property type="protein sequence ID" value="WVZ11573.1"/>
    <property type="molecule type" value="Genomic_DNA"/>
</dbReference>
<keyword evidence="1" id="KW-0472">Membrane</keyword>